<name>A0A480B289_9FIRM</name>
<dbReference type="EMBL" id="BJCQ01000029">
    <property type="protein sequence ID" value="GCL67681.1"/>
    <property type="molecule type" value="Genomic_DNA"/>
</dbReference>
<keyword evidence="1" id="KW-1133">Transmembrane helix</keyword>
<dbReference type="AlphaFoldDB" id="A0A480B289"/>
<evidence type="ECO:0000313" key="2">
    <source>
        <dbReference type="EMBL" id="GCL67681.1"/>
    </source>
</evidence>
<reference evidence="2 3" key="1">
    <citation type="submission" date="2019-03" db="EMBL/GenBank/DDBJ databases">
        <title>Draft genome sequences of two Veillonella tobetsuensis clinical isolates from intraoperative bronchial fluids of elderly patients with pulmonary carcinoma.</title>
        <authorList>
            <person name="Akiyama T."/>
        </authorList>
    </citation>
    <scope>NUCLEOTIDE SEQUENCE [LARGE SCALE GENOMIC DNA]</scope>
    <source>
        <strain evidence="2 3">PAGU 1578</strain>
    </source>
</reference>
<organism evidence="2 3">
    <name type="scientific">Veillonella tobetsuensis</name>
    <dbReference type="NCBI Taxonomy" id="1110546"/>
    <lineage>
        <taxon>Bacteria</taxon>
        <taxon>Bacillati</taxon>
        <taxon>Bacillota</taxon>
        <taxon>Negativicutes</taxon>
        <taxon>Veillonellales</taxon>
        <taxon>Veillonellaceae</taxon>
        <taxon>Veillonella</taxon>
    </lineage>
</organism>
<keyword evidence="1" id="KW-0472">Membrane</keyword>
<feature type="transmembrane region" description="Helical" evidence="1">
    <location>
        <begin position="21"/>
        <end position="44"/>
    </location>
</feature>
<dbReference type="Proteomes" id="UP000300381">
    <property type="component" value="Unassembled WGS sequence"/>
</dbReference>
<evidence type="ECO:0000256" key="1">
    <source>
        <dbReference type="SAM" id="Phobius"/>
    </source>
</evidence>
<proteinExistence type="predicted"/>
<evidence type="ECO:0000313" key="3">
    <source>
        <dbReference type="Proteomes" id="UP000300381"/>
    </source>
</evidence>
<sequence>MYAKCHMTRKNNVTLSKQSGFLYGDALMAVTLVLLLLPTILYVLSDTLTMVKTAYIDDYILQDTVSYIEEGKALYDSGGTPYITATPVSGNHNLPHIVFKKSLVEEEINGISILRYCVQAIDNGDVVYEISTFLGPPHH</sequence>
<protein>
    <submittedName>
        <fullName evidence="2">Uncharacterized protein</fullName>
    </submittedName>
</protein>
<gene>
    <name evidence="2" type="ORF">PAGU1578_13020</name>
</gene>
<accession>A0A480B289</accession>
<comment type="caution">
    <text evidence="2">The sequence shown here is derived from an EMBL/GenBank/DDBJ whole genome shotgun (WGS) entry which is preliminary data.</text>
</comment>
<keyword evidence="1" id="KW-0812">Transmembrane</keyword>